<dbReference type="Proteomes" id="UP000701853">
    <property type="component" value="Chromosome 7"/>
</dbReference>
<sequence>MASISSMPISLPNLPSLPSISKSTSVNTQSSSLLFPSSLSLSTKPILFHTNSHQKKKGSKLWITLATPEEVLPSDSTPLDNSQQIVSSTGDEGVATVIQALLFVAFVALSILTIGVIYIAVQDFLGKREREKFEKEEAAKNKSGKKKKKKKNVRARAGPRGFGQKLDEDDDDDI</sequence>
<dbReference type="OrthoDB" id="1930702at2759"/>
<feature type="compositionally biased region" description="Basic residues" evidence="1">
    <location>
        <begin position="142"/>
        <end position="154"/>
    </location>
</feature>
<feature type="compositionally biased region" description="Basic and acidic residues" evidence="1">
    <location>
        <begin position="131"/>
        <end position="140"/>
    </location>
</feature>
<accession>A0A8J6CYR9</accession>
<organism evidence="3 4">
    <name type="scientific">Gossypium anomalum</name>
    <dbReference type="NCBI Taxonomy" id="47600"/>
    <lineage>
        <taxon>Eukaryota</taxon>
        <taxon>Viridiplantae</taxon>
        <taxon>Streptophyta</taxon>
        <taxon>Embryophyta</taxon>
        <taxon>Tracheophyta</taxon>
        <taxon>Spermatophyta</taxon>
        <taxon>Magnoliopsida</taxon>
        <taxon>eudicotyledons</taxon>
        <taxon>Gunneridae</taxon>
        <taxon>Pentapetalae</taxon>
        <taxon>rosids</taxon>
        <taxon>malvids</taxon>
        <taxon>Malvales</taxon>
        <taxon>Malvaceae</taxon>
        <taxon>Malvoideae</taxon>
        <taxon>Gossypium</taxon>
    </lineage>
</organism>
<dbReference type="PANTHER" id="PTHR36735:SF1">
    <property type="entry name" value="TRANSMEMBRANE PROTEIN"/>
    <property type="match status" value="1"/>
</dbReference>
<keyword evidence="2" id="KW-0472">Membrane</keyword>
<dbReference type="PANTHER" id="PTHR36735">
    <property type="entry name" value="TRANSMEMBRANE PROTEIN"/>
    <property type="match status" value="1"/>
</dbReference>
<name>A0A8J6CYR9_9ROSI</name>
<reference evidence="3 4" key="1">
    <citation type="journal article" date="2021" name="bioRxiv">
        <title>The Gossypium anomalum genome as a resource for cotton improvement and evolutionary analysis of hybrid incompatibility.</title>
        <authorList>
            <person name="Grover C.E."/>
            <person name="Yuan D."/>
            <person name="Arick M.A."/>
            <person name="Miller E.R."/>
            <person name="Hu G."/>
            <person name="Peterson D.G."/>
            <person name="Wendel J.F."/>
            <person name="Udall J.A."/>
        </authorList>
    </citation>
    <scope>NUCLEOTIDE SEQUENCE [LARGE SCALE GENOMIC DNA]</scope>
    <source>
        <strain evidence="3">JFW-Udall</strain>
        <tissue evidence="3">Leaf</tissue>
    </source>
</reference>
<evidence type="ECO:0000256" key="2">
    <source>
        <dbReference type="SAM" id="Phobius"/>
    </source>
</evidence>
<keyword evidence="2" id="KW-0812">Transmembrane</keyword>
<feature type="region of interest" description="Disordered" evidence="1">
    <location>
        <begin position="131"/>
        <end position="174"/>
    </location>
</feature>
<evidence type="ECO:0008006" key="5">
    <source>
        <dbReference type="Google" id="ProtNLM"/>
    </source>
</evidence>
<feature type="transmembrane region" description="Helical" evidence="2">
    <location>
        <begin position="97"/>
        <end position="121"/>
    </location>
</feature>
<evidence type="ECO:0000256" key="1">
    <source>
        <dbReference type="SAM" id="MobiDB-lite"/>
    </source>
</evidence>
<dbReference type="GO" id="GO:0009535">
    <property type="term" value="C:chloroplast thylakoid membrane"/>
    <property type="evidence" value="ECO:0007669"/>
    <property type="project" value="TreeGrafter"/>
</dbReference>
<dbReference type="AlphaFoldDB" id="A0A8J6CYR9"/>
<evidence type="ECO:0000313" key="4">
    <source>
        <dbReference type="Proteomes" id="UP000701853"/>
    </source>
</evidence>
<keyword evidence="2" id="KW-1133">Transmembrane helix</keyword>
<evidence type="ECO:0000313" key="3">
    <source>
        <dbReference type="EMBL" id="KAG8488511.1"/>
    </source>
</evidence>
<comment type="caution">
    <text evidence="3">The sequence shown here is derived from an EMBL/GenBank/DDBJ whole genome shotgun (WGS) entry which is preliminary data.</text>
</comment>
<dbReference type="EMBL" id="JAHUZN010000007">
    <property type="protein sequence ID" value="KAG8488511.1"/>
    <property type="molecule type" value="Genomic_DNA"/>
</dbReference>
<protein>
    <recommendedName>
        <fullName evidence="5">Transmembrane protein</fullName>
    </recommendedName>
</protein>
<keyword evidence="4" id="KW-1185">Reference proteome</keyword>
<gene>
    <name evidence="3" type="ORF">CXB51_016421</name>
</gene>
<proteinExistence type="predicted"/>